<keyword evidence="3 10" id="KW-0808">Transferase</keyword>
<dbReference type="FunFam" id="3.40.1700.10:FF:000002">
    <property type="entry name" value="Diadenylate cyclase"/>
    <property type="match status" value="1"/>
</dbReference>
<dbReference type="Pfam" id="PF19293">
    <property type="entry name" value="CdaA_N"/>
    <property type="match status" value="1"/>
</dbReference>
<dbReference type="EC" id="2.7.7.85" evidence="10"/>
<proteinExistence type="inferred from homology"/>
<dbReference type="InterPro" id="IPR014046">
    <property type="entry name" value="C-di-AMP_synthase"/>
</dbReference>
<dbReference type="GO" id="GO:0106408">
    <property type="term" value="F:diadenylate cyclase activity"/>
    <property type="evidence" value="ECO:0007669"/>
    <property type="project" value="UniProtKB-EC"/>
</dbReference>
<keyword evidence="5 10" id="KW-0548">Nucleotidyltransferase</keyword>
<dbReference type="NCBIfam" id="TIGR00159">
    <property type="entry name" value="diadenylate cyclase CdaA"/>
    <property type="match status" value="1"/>
</dbReference>
<dbReference type="EMBL" id="MEUG01000001">
    <property type="protein sequence ID" value="OGC28875.1"/>
    <property type="molecule type" value="Genomic_DNA"/>
</dbReference>
<evidence type="ECO:0000256" key="3">
    <source>
        <dbReference type="ARBA" id="ARBA00022679"/>
    </source>
</evidence>
<sequence>MPIEFRWVDLIDIFTVTVFIYYSLLWLQGTRAMTLIRGLIFLIFVYATGRFIGLYTINWLFEKFAPAIAVMLVVLFQPELRRTLERFGRGRLLGLFSLAPVREGSYYVRSVVRAVEQLAEEKIGALIVIERMMGMTEHLESGVRLDAYLSTELLLSIFEPRSPLHDGAVIVQGERIISASCLLPISDSRLLDHRLGTRHRAAVGLSEVSDALVIVVSEKTGIISVAENGNLIRHLTSELLEEKLFSIYRMEKSRLDLFGWGHGKIKRAQY</sequence>
<dbReference type="PANTHER" id="PTHR34185">
    <property type="entry name" value="DIADENYLATE CYCLASE"/>
    <property type="match status" value="1"/>
</dbReference>
<comment type="function">
    <text evidence="10">Catalyzes the condensation of 2 ATP molecules into cyclic di-AMP (c-di-AMP), a second messenger used to regulate differing processes in different bacteria.</text>
</comment>
<dbReference type="InterPro" id="IPR045585">
    <property type="entry name" value="CdaA_N"/>
</dbReference>
<feature type="transmembrane region" description="Helical" evidence="10">
    <location>
        <begin position="6"/>
        <end position="27"/>
    </location>
</feature>
<reference evidence="12 13" key="1">
    <citation type="journal article" date="2016" name="Nat. Commun.">
        <title>Thousands of microbial genomes shed light on interconnected biogeochemical processes in an aquifer system.</title>
        <authorList>
            <person name="Anantharaman K."/>
            <person name="Brown C.T."/>
            <person name="Hug L.A."/>
            <person name="Sharon I."/>
            <person name="Castelle C.J."/>
            <person name="Probst A.J."/>
            <person name="Thomas B.C."/>
            <person name="Singh A."/>
            <person name="Wilkins M.J."/>
            <person name="Karaoz U."/>
            <person name="Brodie E.L."/>
            <person name="Williams K.H."/>
            <person name="Hubbard S.S."/>
            <person name="Banfield J.F."/>
        </authorList>
    </citation>
    <scope>NUCLEOTIDE SEQUENCE [LARGE SCALE GENOMIC DNA]</scope>
</reference>
<keyword evidence="2 10" id="KW-1003">Cell membrane</keyword>
<keyword evidence="7 10" id="KW-0067">ATP-binding</keyword>
<dbReference type="PROSITE" id="PS51794">
    <property type="entry name" value="DAC"/>
    <property type="match status" value="1"/>
</dbReference>
<dbReference type="AlphaFoldDB" id="A0A1F4T834"/>
<keyword evidence="9 10" id="KW-0472">Membrane</keyword>
<evidence type="ECO:0000256" key="6">
    <source>
        <dbReference type="ARBA" id="ARBA00022741"/>
    </source>
</evidence>
<gene>
    <name evidence="10" type="primary">dacA</name>
    <name evidence="12" type="ORF">A3K49_00640</name>
</gene>
<dbReference type="GO" id="GO:0006171">
    <property type="term" value="P:cAMP biosynthetic process"/>
    <property type="evidence" value="ECO:0007669"/>
    <property type="project" value="InterPro"/>
</dbReference>
<dbReference type="HAMAP" id="MF_01499">
    <property type="entry name" value="DacA"/>
    <property type="match status" value="1"/>
</dbReference>
<comment type="similarity">
    <text evidence="10">Belongs to the adenylate cyclase family. DacA/CdaA subfamily.</text>
</comment>
<dbReference type="Proteomes" id="UP000178602">
    <property type="component" value="Unassembled WGS sequence"/>
</dbReference>
<dbReference type="GO" id="GO:0004016">
    <property type="term" value="F:adenylate cyclase activity"/>
    <property type="evidence" value="ECO:0007669"/>
    <property type="project" value="UniProtKB-UniRule"/>
</dbReference>
<evidence type="ECO:0000256" key="1">
    <source>
        <dbReference type="ARBA" id="ARBA00000877"/>
    </source>
</evidence>
<comment type="subunit">
    <text evidence="10">Probably a homodimer.</text>
</comment>
<comment type="caution">
    <text evidence="12">The sequence shown here is derived from an EMBL/GenBank/DDBJ whole genome shotgun (WGS) entry which is preliminary data.</text>
</comment>
<dbReference type="Gene3D" id="3.40.1700.10">
    <property type="entry name" value="DNA integrity scanning protein, DisA, N-terminal domain"/>
    <property type="match status" value="1"/>
</dbReference>
<dbReference type="InterPro" id="IPR034701">
    <property type="entry name" value="CdaA"/>
</dbReference>
<evidence type="ECO:0000256" key="4">
    <source>
        <dbReference type="ARBA" id="ARBA00022692"/>
    </source>
</evidence>
<evidence type="ECO:0000313" key="12">
    <source>
        <dbReference type="EMBL" id="OGC28875.1"/>
    </source>
</evidence>
<evidence type="ECO:0000256" key="5">
    <source>
        <dbReference type="ARBA" id="ARBA00022695"/>
    </source>
</evidence>
<comment type="catalytic activity">
    <reaction evidence="1 10">
        <text>2 ATP = 3',3'-c-di-AMP + 2 diphosphate</text>
        <dbReference type="Rhea" id="RHEA:35655"/>
        <dbReference type="ChEBI" id="CHEBI:30616"/>
        <dbReference type="ChEBI" id="CHEBI:33019"/>
        <dbReference type="ChEBI" id="CHEBI:71500"/>
        <dbReference type="EC" id="2.7.7.85"/>
    </reaction>
</comment>
<keyword evidence="8 10" id="KW-1133">Transmembrane helix</keyword>
<evidence type="ECO:0000256" key="2">
    <source>
        <dbReference type="ARBA" id="ARBA00022475"/>
    </source>
</evidence>
<dbReference type="InterPro" id="IPR036888">
    <property type="entry name" value="DNA_integrity_DisA_N_sf"/>
</dbReference>
<keyword evidence="4 10" id="KW-0812">Transmembrane</keyword>
<comment type="caution">
    <text evidence="10">Lacks conserved residue(s) required for the propagation of feature annotation.</text>
</comment>
<evidence type="ECO:0000256" key="7">
    <source>
        <dbReference type="ARBA" id="ARBA00022840"/>
    </source>
</evidence>
<feature type="domain" description="DAC" evidence="11">
    <location>
        <begin position="77"/>
        <end position="237"/>
    </location>
</feature>
<feature type="transmembrane region" description="Helical" evidence="10">
    <location>
        <begin position="39"/>
        <end position="58"/>
    </location>
</feature>
<accession>A0A1F4T834</accession>
<keyword evidence="6 10" id="KW-0547">Nucleotide-binding</keyword>
<dbReference type="InterPro" id="IPR003390">
    <property type="entry name" value="DNA_integrity_scan_DisA_N"/>
</dbReference>
<dbReference type="InterPro" id="IPR050338">
    <property type="entry name" value="DisA"/>
</dbReference>
<dbReference type="PIRSF" id="PIRSF004793">
    <property type="entry name" value="UCP004793"/>
    <property type="match status" value="1"/>
</dbReference>
<evidence type="ECO:0000256" key="10">
    <source>
        <dbReference type="HAMAP-Rule" id="MF_01499"/>
    </source>
</evidence>
<name>A0A1F4T834_UNCSA</name>
<evidence type="ECO:0000256" key="8">
    <source>
        <dbReference type="ARBA" id="ARBA00022989"/>
    </source>
</evidence>
<dbReference type="SUPFAM" id="SSF143597">
    <property type="entry name" value="YojJ-like"/>
    <property type="match status" value="1"/>
</dbReference>
<dbReference type="Pfam" id="PF02457">
    <property type="entry name" value="DAC"/>
    <property type="match status" value="1"/>
</dbReference>
<dbReference type="PANTHER" id="PTHR34185:SF1">
    <property type="entry name" value="DIADENYLATE CYCLASE"/>
    <property type="match status" value="1"/>
</dbReference>
<evidence type="ECO:0000259" key="11">
    <source>
        <dbReference type="PROSITE" id="PS51794"/>
    </source>
</evidence>
<dbReference type="GO" id="GO:0005524">
    <property type="term" value="F:ATP binding"/>
    <property type="evidence" value="ECO:0007669"/>
    <property type="project" value="UniProtKB-UniRule"/>
</dbReference>
<organism evidence="12 13">
    <name type="scientific">candidate division WOR-1 bacterium RIFOXYC12_FULL_54_18</name>
    <dbReference type="NCBI Taxonomy" id="1802584"/>
    <lineage>
        <taxon>Bacteria</taxon>
        <taxon>Bacillati</taxon>
        <taxon>Saganbacteria</taxon>
    </lineage>
</organism>
<protein>
    <recommendedName>
        <fullName evidence="10">Diadenylate cyclase</fullName>
        <shortName evidence="10">DAC</shortName>
        <ecNumber evidence="10">2.7.7.85</ecNumber>
    </recommendedName>
    <alternativeName>
        <fullName evidence="10">Cyclic-di-AMP synthase</fullName>
        <shortName evidence="10">c-di-AMP synthase</shortName>
    </alternativeName>
</protein>
<evidence type="ECO:0000313" key="13">
    <source>
        <dbReference type="Proteomes" id="UP000178602"/>
    </source>
</evidence>
<evidence type="ECO:0000256" key="9">
    <source>
        <dbReference type="ARBA" id="ARBA00023136"/>
    </source>
</evidence>